<evidence type="ECO:0000256" key="7">
    <source>
        <dbReference type="ARBA" id="ARBA00023180"/>
    </source>
</evidence>
<keyword evidence="5 8" id="KW-1133">Transmembrane helix</keyword>
<feature type="domain" description="Anoctamin dimerisation" evidence="11">
    <location>
        <begin position="20"/>
        <end position="115"/>
    </location>
</feature>
<dbReference type="Pfam" id="PF04547">
    <property type="entry name" value="Anoctamin"/>
    <property type="match status" value="1"/>
</dbReference>
<comment type="caution">
    <text evidence="12">The sequence shown here is derived from an EMBL/GenBank/DDBJ whole genome shotgun (WGS) entry which is preliminary data.</text>
</comment>
<dbReference type="EMBL" id="JARBDR010000337">
    <property type="protein sequence ID" value="KAJ8315866.1"/>
    <property type="molecule type" value="Genomic_DNA"/>
</dbReference>
<feature type="region of interest" description="Disordered" evidence="9">
    <location>
        <begin position="173"/>
        <end position="192"/>
    </location>
</feature>
<evidence type="ECO:0000256" key="2">
    <source>
        <dbReference type="ARBA" id="ARBA00009671"/>
    </source>
</evidence>
<evidence type="ECO:0000259" key="10">
    <source>
        <dbReference type="Pfam" id="PF04547"/>
    </source>
</evidence>
<feature type="transmembrane region" description="Helical" evidence="8">
    <location>
        <begin position="129"/>
        <end position="155"/>
    </location>
</feature>
<reference evidence="12 13" key="1">
    <citation type="submission" date="2022-12" db="EMBL/GenBank/DDBJ databases">
        <title>Chromosome-level genome of Tegillarca granosa.</title>
        <authorList>
            <person name="Kim J."/>
        </authorList>
    </citation>
    <scope>NUCLEOTIDE SEQUENCE [LARGE SCALE GENOMIC DNA]</scope>
    <source>
        <strain evidence="12">Teg-2019</strain>
        <tissue evidence="12">Adductor muscle</tissue>
    </source>
</reference>
<evidence type="ECO:0000256" key="9">
    <source>
        <dbReference type="SAM" id="MobiDB-lite"/>
    </source>
</evidence>
<name>A0ABQ9FI69_TEGGR</name>
<comment type="caution">
    <text evidence="8">Lacks conserved residue(s) required for the propagation of feature annotation.</text>
</comment>
<comment type="subcellular location">
    <subcellularLocation>
        <location evidence="1">Cell membrane</location>
        <topology evidence="1">Multi-pass membrane protein</topology>
    </subcellularLocation>
    <subcellularLocation>
        <location evidence="8">Membrane</location>
        <topology evidence="8">Multi-pass membrane protein</topology>
    </subcellularLocation>
</comment>
<dbReference type="PANTHER" id="PTHR12308">
    <property type="entry name" value="ANOCTAMIN"/>
    <property type="match status" value="1"/>
</dbReference>
<dbReference type="InterPro" id="IPR007632">
    <property type="entry name" value="Anoctamin"/>
</dbReference>
<evidence type="ECO:0000256" key="3">
    <source>
        <dbReference type="ARBA" id="ARBA00022475"/>
    </source>
</evidence>
<feature type="domain" description="Anoctamin transmembrane" evidence="10">
    <location>
        <begin position="118"/>
        <end position="158"/>
    </location>
</feature>
<accession>A0ABQ9FI69</accession>
<evidence type="ECO:0000259" key="11">
    <source>
        <dbReference type="Pfam" id="PF16178"/>
    </source>
</evidence>
<evidence type="ECO:0000256" key="4">
    <source>
        <dbReference type="ARBA" id="ARBA00022692"/>
    </source>
</evidence>
<dbReference type="Pfam" id="PF16178">
    <property type="entry name" value="Anoct_dimer"/>
    <property type="match status" value="1"/>
</dbReference>
<evidence type="ECO:0000313" key="13">
    <source>
        <dbReference type="Proteomes" id="UP001217089"/>
    </source>
</evidence>
<keyword evidence="7" id="KW-0325">Glycoprotein</keyword>
<comment type="similarity">
    <text evidence="2 8">Belongs to the anoctamin family.</text>
</comment>
<feature type="compositionally biased region" description="Polar residues" evidence="9">
    <location>
        <begin position="183"/>
        <end position="192"/>
    </location>
</feature>
<organism evidence="12 13">
    <name type="scientific">Tegillarca granosa</name>
    <name type="common">Malaysian cockle</name>
    <name type="synonym">Anadara granosa</name>
    <dbReference type="NCBI Taxonomy" id="220873"/>
    <lineage>
        <taxon>Eukaryota</taxon>
        <taxon>Metazoa</taxon>
        <taxon>Spiralia</taxon>
        <taxon>Lophotrochozoa</taxon>
        <taxon>Mollusca</taxon>
        <taxon>Bivalvia</taxon>
        <taxon>Autobranchia</taxon>
        <taxon>Pteriomorphia</taxon>
        <taxon>Arcoida</taxon>
        <taxon>Arcoidea</taxon>
        <taxon>Arcidae</taxon>
        <taxon>Tegillarca</taxon>
    </lineage>
</organism>
<keyword evidence="13" id="KW-1185">Reference proteome</keyword>
<dbReference type="InterPro" id="IPR032394">
    <property type="entry name" value="Anoct_dimer"/>
</dbReference>
<evidence type="ECO:0000256" key="5">
    <source>
        <dbReference type="ARBA" id="ARBA00022989"/>
    </source>
</evidence>
<evidence type="ECO:0000256" key="8">
    <source>
        <dbReference type="RuleBase" id="RU280814"/>
    </source>
</evidence>
<evidence type="ECO:0000256" key="1">
    <source>
        <dbReference type="ARBA" id="ARBA00004651"/>
    </source>
</evidence>
<dbReference type="InterPro" id="IPR049452">
    <property type="entry name" value="Anoctamin_TM"/>
</dbReference>
<dbReference type="PANTHER" id="PTHR12308:SF84">
    <property type="entry name" value="ANOCTAMIN"/>
    <property type="match status" value="1"/>
</dbReference>
<keyword evidence="3" id="KW-1003">Cell membrane</keyword>
<keyword evidence="4 8" id="KW-0812">Transmembrane</keyword>
<sequence>MFINFTDFMESNSCFVFLTCYRFVIENKDGFFTKAQRSRMVHEVLSRAAFDDEKGKMKFGINKLVKSGTYSAAYPLHDGRFHSEHSILTRGKSNDRHLLYEVWAKPGAWYKYQPLDQIRNYFGEKIGIYFAWLGFYTMMLIPAAIIGVIAFLYGLGTFMDDIARKPSDQSLKHKLEEERKIQSQKYENNHVS</sequence>
<evidence type="ECO:0000313" key="12">
    <source>
        <dbReference type="EMBL" id="KAJ8315866.1"/>
    </source>
</evidence>
<dbReference type="Proteomes" id="UP001217089">
    <property type="component" value="Unassembled WGS sequence"/>
</dbReference>
<protein>
    <recommendedName>
        <fullName evidence="8">Anoctamin</fullName>
    </recommendedName>
</protein>
<keyword evidence="6 8" id="KW-0472">Membrane</keyword>
<gene>
    <name evidence="12" type="ORF">KUTeg_008016</name>
</gene>
<evidence type="ECO:0000256" key="6">
    <source>
        <dbReference type="ARBA" id="ARBA00023136"/>
    </source>
</evidence>
<proteinExistence type="inferred from homology"/>